<gene>
    <name evidence="1" type="ORF">HNE05_12980</name>
</gene>
<name>A0A6M8G5M9_9GAMM</name>
<keyword evidence="2" id="KW-1185">Reference proteome</keyword>
<evidence type="ECO:0000313" key="2">
    <source>
        <dbReference type="Proteomes" id="UP000501379"/>
    </source>
</evidence>
<evidence type="ECO:0000313" key="1">
    <source>
        <dbReference type="EMBL" id="QKE64225.1"/>
    </source>
</evidence>
<dbReference type="RefSeq" id="WP_173208953.1">
    <property type="nucleotide sequence ID" value="NZ_CP053697.2"/>
</dbReference>
<sequence length="77" mass="8737">MMSLWSLLSPRGKMRCYALLDSDGRCRALRESTVVPAEPGWVQIKEARICWLGQPLPVAEIILPRQQFSRPRVMVAA</sequence>
<reference evidence="1" key="1">
    <citation type="submission" date="2020-07" db="EMBL/GenBank/DDBJ databases">
        <title>Nitrate ammonifying Pseudomonas campi sp. nov. isolated from German agricultural grassland.</title>
        <authorList>
            <person name="Timsy T."/>
            <person name="Ulrich A."/>
            <person name="Spanner T."/>
            <person name="Foesel B."/>
            <person name="Kolb S."/>
            <person name="Horn M.A."/>
            <person name="Behrendt U."/>
        </authorList>
    </citation>
    <scope>NUCLEOTIDE SEQUENCE</scope>
    <source>
        <strain evidence="1">S1-A32-2</strain>
    </source>
</reference>
<dbReference type="Proteomes" id="UP000501379">
    <property type="component" value="Chromosome"/>
</dbReference>
<dbReference type="AlphaFoldDB" id="A0A6M8G5M9"/>
<accession>A0A6M8G5M9</accession>
<proteinExistence type="predicted"/>
<organism evidence="1 2">
    <name type="scientific">Aquipseudomonas campi</name>
    <dbReference type="NCBI Taxonomy" id="2731681"/>
    <lineage>
        <taxon>Bacteria</taxon>
        <taxon>Pseudomonadati</taxon>
        <taxon>Pseudomonadota</taxon>
        <taxon>Gammaproteobacteria</taxon>
        <taxon>Pseudomonadales</taxon>
        <taxon>Pseudomonadaceae</taxon>
        <taxon>Aquipseudomonas</taxon>
    </lineage>
</organism>
<dbReference type="KEGG" id="pcam:HNE05_12980"/>
<protein>
    <submittedName>
        <fullName evidence="1">Uncharacterized protein</fullName>
    </submittedName>
</protein>
<dbReference type="EMBL" id="CP053697">
    <property type="protein sequence ID" value="QKE64225.1"/>
    <property type="molecule type" value="Genomic_DNA"/>
</dbReference>